<gene>
    <name evidence="3" type="ORF">GP486_000152</name>
</gene>
<evidence type="ECO:0000256" key="2">
    <source>
        <dbReference type="ARBA" id="ARBA00022840"/>
    </source>
</evidence>
<dbReference type="Proteomes" id="UP000750711">
    <property type="component" value="Unassembled WGS sequence"/>
</dbReference>
<sequence length="573" mass="63785">MNFSFEQCKCLRIKDAVDFGTTFSGVAYYFTGSGKPDPISITEWPGTPGLNPPKTPTLIGYDQDKRSFIWGSKVNATSGSKLEGIKLLLDPNQPTPLFVPAQITKVELLKLGKPPIDVATDYIGALYKHALSQIEKAYPRDYVQMHQKKFVLTVPAVWSDKAKDVTLRAARNAGIHPITLIKEPEAAALYTLHFLKNGALAIGDAFVLCDAGGGTVDLISYEVTALDPLELKELVPGTGGLAGSLMLNRRFGEFVKNIVGEEDFFALRKTTGFAHAMKTFDQDVKPSFRADPDQSWFINFPMTGLKDDPINNIQSNCLDLKCDAVRQIFEPLITAIDSLVAEQVNRVRIKRMDENHPKGKDAIFLVGGFGSSQYLKTRLEKANPDIQVIQPPDAWGAIVKGAVLSQMPQEAVITSVVAPRHYGVTANNIYRESEDAGQPKIWDKYECIHRVSKMTWFIIRGDDILRDKRIEFPFYRRLAVDYKPEDLIFVDELLESDVREPFKYPSDGVTILNCKLTADLRKVPRTEFREKVSVDGTPYISINYKLFVVTGASLIFGMTVNGKDIGSVNVDFG</sequence>
<keyword evidence="2" id="KW-0067">ATP-binding</keyword>
<keyword evidence="1" id="KW-0547">Nucleotide-binding</keyword>
<comment type="caution">
    <text evidence="3">The sequence shown here is derived from an EMBL/GenBank/DDBJ whole genome shotgun (WGS) entry which is preliminary data.</text>
</comment>
<keyword evidence="4" id="KW-1185">Reference proteome</keyword>
<dbReference type="AlphaFoldDB" id="A0A9P8LIB1"/>
<dbReference type="GO" id="GO:0005524">
    <property type="term" value="F:ATP binding"/>
    <property type="evidence" value="ECO:0007669"/>
    <property type="project" value="UniProtKB-KW"/>
</dbReference>
<proteinExistence type="predicted"/>
<dbReference type="InterPro" id="IPR013126">
    <property type="entry name" value="Hsp_70_fam"/>
</dbReference>
<evidence type="ECO:0008006" key="5">
    <source>
        <dbReference type="Google" id="ProtNLM"/>
    </source>
</evidence>
<dbReference type="InterPro" id="IPR043129">
    <property type="entry name" value="ATPase_NBD"/>
</dbReference>
<organism evidence="3 4">
    <name type="scientific">Trichoglossum hirsutum</name>
    <dbReference type="NCBI Taxonomy" id="265104"/>
    <lineage>
        <taxon>Eukaryota</taxon>
        <taxon>Fungi</taxon>
        <taxon>Dikarya</taxon>
        <taxon>Ascomycota</taxon>
        <taxon>Pezizomycotina</taxon>
        <taxon>Geoglossomycetes</taxon>
        <taxon>Geoglossales</taxon>
        <taxon>Geoglossaceae</taxon>
        <taxon>Trichoglossum</taxon>
    </lineage>
</organism>
<dbReference type="Pfam" id="PF00012">
    <property type="entry name" value="HSP70"/>
    <property type="match status" value="1"/>
</dbReference>
<dbReference type="PANTHER" id="PTHR14187:SF82">
    <property type="entry name" value="FAMILY CHAPERONE, PUTATIVE (AFU_ORTHOLOGUE AFUA_7G08575)-RELATED"/>
    <property type="match status" value="1"/>
</dbReference>
<evidence type="ECO:0000313" key="4">
    <source>
        <dbReference type="Proteomes" id="UP000750711"/>
    </source>
</evidence>
<dbReference type="GO" id="GO:0140662">
    <property type="term" value="F:ATP-dependent protein folding chaperone"/>
    <property type="evidence" value="ECO:0007669"/>
    <property type="project" value="InterPro"/>
</dbReference>
<dbReference type="Gene3D" id="3.30.420.40">
    <property type="match status" value="1"/>
</dbReference>
<accession>A0A9P8LIB1</accession>
<evidence type="ECO:0000256" key="1">
    <source>
        <dbReference type="ARBA" id="ARBA00022741"/>
    </source>
</evidence>
<reference evidence="3" key="1">
    <citation type="submission" date="2021-03" db="EMBL/GenBank/DDBJ databases">
        <title>Comparative genomics and phylogenomic investigation of the class Geoglossomycetes provide insights into ecological specialization and systematics.</title>
        <authorList>
            <person name="Melie T."/>
            <person name="Pirro S."/>
            <person name="Miller A.N."/>
            <person name="Quandt A."/>
        </authorList>
    </citation>
    <scope>NUCLEOTIDE SEQUENCE</scope>
    <source>
        <strain evidence="3">CAQ_001_2017</strain>
    </source>
</reference>
<protein>
    <recommendedName>
        <fullName evidence="5">Actin-like ATPase domain-containing protein</fullName>
    </recommendedName>
</protein>
<evidence type="ECO:0000313" key="3">
    <source>
        <dbReference type="EMBL" id="KAH0566440.1"/>
    </source>
</evidence>
<name>A0A9P8LIB1_9PEZI</name>
<dbReference type="PANTHER" id="PTHR14187">
    <property type="entry name" value="ALPHA KINASE/ELONGATION FACTOR 2 KINASE"/>
    <property type="match status" value="1"/>
</dbReference>
<dbReference type="EMBL" id="JAGHQM010000008">
    <property type="protein sequence ID" value="KAH0566440.1"/>
    <property type="molecule type" value="Genomic_DNA"/>
</dbReference>
<dbReference type="SUPFAM" id="SSF53067">
    <property type="entry name" value="Actin-like ATPase domain"/>
    <property type="match status" value="2"/>
</dbReference>
<dbReference type="CDD" id="cd10170">
    <property type="entry name" value="ASKHA_NBD_HSP70"/>
    <property type="match status" value="1"/>
</dbReference>